<dbReference type="PROSITE" id="PS51157">
    <property type="entry name" value="ZF_UBR"/>
    <property type="match status" value="1"/>
</dbReference>
<dbReference type="InterPro" id="IPR003126">
    <property type="entry name" value="Znf_UBR"/>
</dbReference>
<gene>
    <name evidence="7" type="primary">Ubr7-L</name>
    <name evidence="7" type="ORF">Hamer_G018309</name>
</gene>
<evidence type="ECO:0000313" key="8">
    <source>
        <dbReference type="Proteomes" id="UP000747542"/>
    </source>
</evidence>
<dbReference type="PANTHER" id="PTHR13513:SF9">
    <property type="entry name" value="E3 UBIQUITIN-PROTEIN LIGASE UBR7-RELATED"/>
    <property type="match status" value="1"/>
</dbReference>
<evidence type="ECO:0000256" key="4">
    <source>
        <dbReference type="PROSITE-ProRule" id="PRU00508"/>
    </source>
</evidence>
<reference evidence="7" key="1">
    <citation type="journal article" date="2021" name="Sci. Adv.">
        <title>The American lobster genome reveals insights on longevity, neural, and immune adaptations.</title>
        <authorList>
            <person name="Polinski J.M."/>
            <person name="Zimin A.V."/>
            <person name="Clark K.F."/>
            <person name="Kohn A.B."/>
            <person name="Sadowski N."/>
            <person name="Timp W."/>
            <person name="Ptitsyn A."/>
            <person name="Khanna P."/>
            <person name="Romanova D.Y."/>
            <person name="Williams P."/>
            <person name="Greenwood S.J."/>
            <person name="Moroz L.L."/>
            <person name="Walt D.R."/>
            <person name="Bodnar A.G."/>
        </authorList>
    </citation>
    <scope>NUCLEOTIDE SEQUENCE</scope>
    <source>
        <strain evidence="7">GMGI-L3</strain>
    </source>
</reference>
<comment type="caution">
    <text evidence="7">The sequence shown here is derived from an EMBL/GenBank/DDBJ whole genome shotgun (WGS) entry which is preliminary data.</text>
</comment>
<feature type="domain" description="UBR-type" evidence="6">
    <location>
        <begin position="41"/>
        <end position="114"/>
    </location>
</feature>
<keyword evidence="3" id="KW-0862">Zinc</keyword>
<dbReference type="EMBL" id="JAHLQT010027102">
    <property type="protein sequence ID" value="KAG7162783.1"/>
    <property type="molecule type" value="Genomic_DNA"/>
</dbReference>
<dbReference type="InterPro" id="IPR040204">
    <property type="entry name" value="UBR7"/>
</dbReference>
<dbReference type="GO" id="GO:0008270">
    <property type="term" value="F:zinc ion binding"/>
    <property type="evidence" value="ECO:0007669"/>
    <property type="project" value="UniProtKB-KW"/>
</dbReference>
<dbReference type="Pfam" id="PF02207">
    <property type="entry name" value="zf-UBR"/>
    <property type="match status" value="1"/>
</dbReference>
<keyword evidence="8" id="KW-1185">Reference proteome</keyword>
<evidence type="ECO:0000256" key="3">
    <source>
        <dbReference type="ARBA" id="ARBA00022833"/>
    </source>
</evidence>
<protein>
    <submittedName>
        <fullName evidence="7">E3 ubiquitin-protein ligase UBR7-like</fullName>
    </submittedName>
</protein>
<feature type="region of interest" description="Disordered" evidence="5">
    <location>
        <begin position="212"/>
        <end position="310"/>
    </location>
</feature>
<name>A0A8J5JV88_HOMAM</name>
<keyword evidence="1" id="KW-0479">Metal-binding</keyword>
<organism evidence="7 8">
    <name type="scientific">Homarus americanus</name>
    <name type="common">American lobster</name>
    <dbReference type="NCBI Taxonomy" id="6706"/>
    <lineage>
        <taxon>Eukaryota</taxon>
        <taxon>Metazoa</taxon>
        <taxon>Ecdysozoa</taxon>
        <taxon>Arthropoda</taxon>
        <taxon>Crustacea</taxon>
        <taxon>Multicrustacea</taxon>
        <taxon>Malacostraca</taxon>
        <taxon>Eumalacostraca</taxon>
        <taxon>Eucarida</taxon>
        <taxon>Decapoda</taxon>
        <taxon>Pleocyemata</taxon>
        <taxon>Astacidea</taxon>
        <taxon>Nephropoidea</taxon>
        <taxon>Nephropidae</taxon>
        <taxon>Homarus</taxon>
    </lineage>
</organism>
<evidence type="ECO:0000256" key="1">
    <source>
        <dbReference type="ARBA" id="ARBA00022723"/>
    </source>
</evidence>
<dbReference type="SUPFAM" id="SSF57903">
    <property type="entry name" value="FYVE/PHD zinc finger"/>
    <property type="match status" value="1"/>
</dbReference>
<dbReference type="InterPro" id="IPR047506">
    <property type="entry name" value="UBR7-like_UBR-box"/>
</dbReference>
<accession>A0A8J5JV88</accession>
<feature type="zinc finger region" description="UBR-type" evidence="4">
    <location>
        <begin position="41"/>
        <end position="114"/>
    </location>
</feature>
<dbReference type="CDD" id="cd15542">
    <property type="entry name" value="PHD_UBR7"/>
    <property type="match status" value="1"/>
</dbReference>
<evidence type="ECO:0000313" key="7">
    <source>
        <dbReference type="EMBL" id="KAG7162783.1"/>
    </source>
</evidence>
<dbReference type="AlphaFoldDB" id="A0A8J5JV88"/>
<dbReference type="InterPro" id="IPR013083">
    <property type="entry name" value="Znf_RING/FYVE/PHD"/>
</dbReference>
<feature type="compositionally biased region" description="Basic and acidic residues" evidence="5">
    <location>
        <begin position="228"/>
        <end position="310"/>
    </location>
</feature>
<keyword evidence="2" id="KW-0863">Zinc-finger</keyword>
<dbReference type="GO" id="GO:0005737">
    <property type="term" value="C:cytoplasm"/>
    <property type="evidence" value="ECO:0007669"/>
    <property type="project" value="TreeGrafter"/>
</dbReference>
<feature type="compositionally biased region" description="Polar residues" evidence="5">
    <location>
        <begin position="217"/>
        <end position="227"/>
    </location>
</feature>
<evidence type="ECO:0000256" key="2">
    <source>
        <dbReference type="ARBA" id="ARBA00022771"/>
    </source>
</evidence>
<evidence type="ECO:0000256" key="5">
    <source>
        <dbReference type="SAM" id="MobiDB-lite"/>
    </source>
</evidence>
<dbReference type="CDD" id="cd19677">
    <property type="entry name" value="UBR-box_UBR7"/>
    <property type="match status" value="1"/>
</dbReference>
<dbReference type="Proteomes" id="UP000747542">
    <property type="component" value="Unassembled WGS sequence"/>
</dbReference>
<dbReference type="InterPro" id="IPR011011">
    <property type="entry name" value="Znf_FYVE_PHD"/>
</dbReference>
<proteinExistence type="predicted"/>
<dbReference type="Gene3D" id="3.30.40.10">
    <property type="entry name" value="Zinc/RING finger domain, C3HC4 (zinc finger)"/>
    <property type="match status" value="1"/>
</dbReference>
<dbReference type="PANTHER" id="PTHR13513">
    <property type="entry name" value="E3 UBIQUITIN-PROTEIN LIGASE UBR7"/>
    <property type="match status" value="1"/>
</dbReference>
<sequence length="446" mass="50373">MAEVTGSQDVEESGISMVELLKEEEERQLDAAAVLGAADDTKCTYDQGYVKRQALYACMTCCSVDSGRLAGVCLACSYHCHEDHELIELYTKRNFRCDCGNSKFPHNACKLLKDKLPENPENGYNHNFSGTYCTCQRPYPDPEDTTDDEMIQCCICEDWYHGRHQGGSVPPGDDYVEMICGQCLAKHDFLAPYMGLAVAVVKAEESKCVVDVEKSTGKNPQNGSSSPVKDKQERTEHKDAEEAKEKDKKDVEEAKEKDKKDVEEAKEKDNKDAEEAKEKDKKDAEEAKEKDNEAKEKDNMDAEEAKENDNMKIQVIGTEKISGCKLNDLKKQDLPSGAAKYEARGVLFLLDDEDPVSFYEESGKSHHRNPGADVQRELEALSSLDRVTRTEMVHEYNTLSSSLREYLRKFAENKKVVRDEDIREFFSQLEANKKQRPGSSIQLFCK</sequence>
<dbReference type="GO" id="GO:0061630">
    <property type="term" value="F:ubiquitin protein ligase activity"/>
    <property type="evidence" value="ECO:0007669"/>
    <property type="project" value="InterPro"/>
</dbReference>
<evidence type="ECO:0000259" key="6">
    <source>
        <dbReference type="PROSITE" id="PS51157"/>
    </source>
</evidence>
<dbReference type="SMART" id="SM00396">
    <property type="entry name" value="ZnF_UBR1"/>
    <property type="match status" value="1"/>
</dbReference>